<dbReference type="Pfam" id="PF13916">
    <property type="entry name" value="Phostensin_N"/>
    <property type="match status" value="1"/>
</dbReference>
<feature type="compositionally biased region" description="Low complexity" evidence="5">
    <location>
        <begin position="666"/>
        <end position="688"/>
    </location>
</feature>
<evidence type="ECO:0000256" key="5">
    <source>
        <dbReference type="SAM" id="MobiDB-lite"/>
    </source>
</evidence>
<comment type="caution">
    <text evidence="8">The sequence shown here is derived from an EMBL/GenBank/DDBJ whole genome shotgun (WGS) entry which is preliminary data.</text>
</comment>
<dbReference type="InterPro" id="IPR025907">
    <property type="entry name" value="Phostensin/Taperin_PP1-bd_dom"/>
</dbReference>
<feature type="region of interest" description="Disordered" evidence="5">
    <location>
        <begin position="551"/>
        <end position="696"/>
    </location>
</feature>
<keyword evidence="4" id="KW-0009">Actin-binding</keyword>
<evidence type="ECO:0000256" key="4">
    <source>
        <dbReference type="ARBA" id="ARBA00023203"/>
    </source>
</evidence>
<dbReference type="GO" id="GO:0019902">
    <property type="term" value="F:phosphatase binding"/>
    <property type="evidence" value="ECO:0007669"/>
    <property type="project" value="InterPro"/>
</dbReference>
<dbReference type="EMBL" id="JAFJMO010000009">
    <property type="protein sequence ID" value="KAJ8267412.1"/>
    <property type="molecule type" value="Genomic_DNA"/>
</dbReference>
<evidence type="ECO:0000256" key="2">
    <source>
        <dbReference type="ARBA" id="ARBA00022490"/>
    </source>
</evidence>
<proteinExistence type="predicted"/>
<protein>
    <recommendedName>
        <fullName evidence="10">Phostensin</fullName>
    </recommendedName>
</protein>
<feature type="domain" description="Phostensin/Taperin N-terminal" evidence="7">
    <location>
        <begin position="31"/>
        <end position="107"/>
    </location>
</feature>
<dbReference type="GO" id="GO:0003779">
    <property type="term" value="F:actin binding"/>
    <property type="evidence" value="ECO:0007669"/>
    <property type="project" value="UniProtKB-KW"/>
</dbReference>
<feature type="compositionally biased region" description="Basic and acidic residues" evidence="5">
    <location>
        <begin position="356"/>
        <end position="372"/>
    </location>
</feature>
<feature type="domain" description="Phostensin/Taperin PP1-binding" evidence="6">
    <location>
        <begin position="630"/>
        <end position="746"/>
    </location>
</feature>
<dbReference type="AlphaFoldDB" id="A0A9Q1DCV6"/>
<feature type="region of interest" description="Disordered" evidence="5">
    <location>
        <begin position="509"/>
        <end position="535"/>
    </location>
</feature>
<evidence type="ECO:0008006" key="10">
    <source>
        <dbReference type="Google" id="ProtNLM"/>
    </source>
</evidence>
<evidence type="ECO:0000256" key="3">
    <source>
        <dbReference type="ARBA" id="ARBA00022553"/>
    </source>
</evidence>
<reference evidence="8" key="1">
    <citation type="journal article" date="2023" name="Science">
        <title>Genome structures resolve the early diversification of teleost fishes.</title>
        <authorList>
            <person name="Parey E."/>
            <person name="Louis A."/>
            <person name="Montfort J."/>
            <person name="Bouchez O."/>
            <person name="Roques C."/>
            <person name="Iampietro C."/>
            <person name="Lluch J."/>
            <person name="Castinel A."/>
            <person name="Donnadieu C."/>
            <person name="Desvignes T."/>
            <person name="Floi Bucao C."/>
            <person name="Jouanno E."/>
            <person name="Wen M."/>
            <person name="Mejri S."/>
            <person name="Dirks R."/>
            <person name="Jansen H."/>
            <person name="Henkel C."/>
            <person name="Chen W.J."/>
            <person name="Zahm M."/>
            <person name="Cabau C."/>
            <person name="Klopp C."/>
            <person name="Thompson A.W."/>
            <person name="Robinson-Rechavi M."/>
            <person name="Braasch I."/>
            <person name="Lecointre G."/>
            <person name="Bobe J."/>
            <person name="Postlethwait J.H."/>
            <person name="Berthelot C."/>
            <person name="Roest Crollius H."/>
            <person name="Guiguen Y."/>
        </authorList>
    </citation>
    <scope>NUCLEOTIDE SEQUENCE</scope>
    <source>
        <strain evidence="8">Concon-B</strain>
    </source>
</reference>
<evidence type="ECO:0000259" key="6">
    <source>
        <dbReference type="Pfam" id="PF13914"/>
    </source>
</evidence>
<keyword evidence="9" id="KW-1185">Reference proteome</keyword>
<feature type="compositionally biased region" description="Polar residues" evidence="5">
    <location>
        <begin position="625"/>
        <end position="643"/>
    </location>
</feature>
<dbReference type="Pfam" id="PF13914">
    <property type="entry name" value="Phostensin"/>
    <property type="match status" value="1"/>
</dbReference>
<feature type="compositionally biased region" description="Gly residues" evidence="5">
    <location>
        <begin position="109"/>
        <end position="124"/>
    </location>
</feature>
<feature type="compositionally biased region" description="Acidic residues" evidence="5">
    <location>
        <begin position="212"/>
        <end position="228"/>
    </location>
</feature>
<accession>A0A9Q1DCV6</accession>
<evidence type="ECO:0000313" key="8">
    <source>
        <dbReference type="EMBL" id="KAJ8267412.1"/>
    </source>
</evidence>
<evidence type="ECO:0000313" key="9">
    <source>
        <dbReference type="Proteomes" id="UP001152803"/>
    </source>
</evidence>
<name>A0A9Q1DCV6_CONCO</name>
<dbReference type="InterPro" id="IPR025903">
    <property type="entry name" value="Phostensin/Taperin_N_dom"/>
</dbReference>
<feature type="region of interest" description="Disordered" evidence="5">
    <location>
        <begin position="761"/>
        <end position="790"/>
    </location>
</feature>
<gene>
    <name evidence="8" type="ORF">COCON_G00125840</name>
</gene>
<feature type="compositionally biased region" description="Basic and acidic residues" evidence="5">
    <location>
        <begin position="58"/>
        <end position="69"/>
    </location>
</feature>
<feature type="compositionally biased region" description="Basic and acidic residues" evidence="5">
    <location>
        <begin position="301"/>
        <end position="330"/>
    </location>
</feature>
<dbReference type="PANTHER" id="PTHR21685:SF0">
    <property type="entry name" value="PHOSTENSIN"/>
    <property type="match status" value="1"/>
</dbReference>
<feature type="region of interest" description="Disordered" evidence="5">
    <location>
        <begin position="1"/>
        <end position="486"/>
    </location>
</feature>
<dbReference type="GO" id="GO:0005737">
    <property type="term" value="C:cytoplasm"/>
    <property type="evidence" value="ECO:0007669"/>
    <property type="project" value="UniProtKB-SubCell"/>
</dbReference>
<dbReference type="InterPro" id="IPR026671">
    <property type="entry name" value="PPP1R18/Tprn"/>
</dbReference>
<feature type="compositionally biased region" description="Basic and acidic residues" evidence="5">
    <location>
        <begin position="12"/>
        <end position="33"/>
    </location>
</feature>
<keyword evidence="2" id="KW-0963">Cytoplasm</keyword>
<evidence type="ECO:0000256" key="1">
    <source>
        <dbReference type="ARBA" id="ARBA00004496"/>
    </source>
</evidence>
<evidence type="ECO:0000259" key="7">
    <source>
        <dbReference type="Pfam" id="PF13916"/>
    </source>
</evidence>
<comment type="subcellular location">
    <subcellularLocation>
        <location evidence="1">Cytoplasm</location>
    </subcellularLocation>
</comment>
<feature type="compositionally biased region" description="Basic and acidic residues" evidence="5">
    <location>
        <begin position="474"/>
        <end position="486"/>
    </location>
</feature>
<organism evidence="8 9">
    <name type="scientific">Conger conger</name>
    <name type="common">Conger eel</name>
    <name type="synonym">Muraena conger</name>
    <dbReference type="NCBI Taxonomy" id="82655"/>
    <lineage>
        <taxon>Eukaryota</taxon>
        <taxon>Metazoa</taxon>
        <taxon>Chordata</taxon>
        <taxon>Craniata</taxon>
        <taxon>Vertebrata</taxon>
        <taxon>Euteleostomi</taxon>
        <taxon>Actinopterygii</taxon>
        <taxon>Neopterygii</taxon>
        <taxon>Teleostei</taxon>
        <taxon>Anguilliformes</taxon>
        <taxon>Congridae</taxon>
        <taxon>Conger</taxon>
    </lineage>
</organism>
<feature type="compositionally biased region" description="Acidic residues" evidence="5">
    <location>
        <begin position="769"/>
        <end position="779"/>
    </location>
</feature>
<feature type="compositionally biased region" description="Polar residues" evidence="5">
    <location>
        <begin position="95"/>
        <end position="105"/>
    </location>
</feature>
<sequence length="806" mass="86786">MSASLPEWKQQLLERKRREEEEKERREHEEEARLANMPAWKRGIIQRRRAKQDGGGGGERERERGREEGPIEGELPPPQIATAMESRVAAETIRPVQQNPFIRSQSGWRGRGGPEAGGASGEGAGPHNRGRGQGGEAGPERETGETPEKEREKKEGREKGKKEGRERGNGREADAPAYPRPPRPLGPALRTIRAKNIIIIQKDRDGGREGEEEREAEGVEEEEEEGEEGGPKPPFRSKSSDCFVPPPRGEGRGPGAGPCRGVPKRSVSFSERPIDQEQGEGVGPEPQSRHSDSPVGGAWPDAERETRRALPPQGHRDPPTGGVEERERGRGSPSCVPKMEPEIQQSAKPGVPYPQGHRDPHGGVEERERGREPQLCAQAQGRALQGVPKRSVSFSERPIDQEQGEGVGPEPQSRHSDSPVGGAWPDAERETRACPTPRGTETPTGEWRSGREGGGAPAVCPKWSPKSSESYSGRLERSSSRQRGRETLCTAAIAGSPGTRRRTVRRLHGTSVASCRGGQRAEPVGQGAEPESEGVAVATLQTSLELLHLREAGAGGRKWPPQLGQKAGGETQPPPQALRGPRALPAPSSQPQTPKPLTISPRTGPAEQGAPADPTPADTPPLFSLRSSGGAQGKRGNTITISPRRSPAGLGAVRAGAPTRTGCSITVTPRATAAPAPTPTPNGTAAEPGDGGKKRYPTAQEIQVIGGYQSLDRSCLAKQRRKHKEVKVCFDDTRLEQLCEYPSESAWLACFPCPTQPITEREGQARGVEDEEEEEEEEGGAFPSGNVRMARPAAGRMLRVDESCHR</sequence>
<feature type="compositionally biased region" description="Basic and acidic residues" evidence="5">
    <location>
        <begin position="201"/>
        <end position="211"/>
    </location>
</feature>
<feature type="compositionally biased region" description="Basic and acidic residues" evidence="5">
    <location>
        <begin position="138"/>
        <end position="174"/>
    </location>
</feature>
<keyword evidence="3" id="KW-0597">Phosphoprotein</keyword>
<dbReference type="OrthoDB" id="8965062at2759"/>
<feature type="compositionally biased region" description="Low complexity" evidence="5">
    <location>
        <begin position="435"/>
        <end position="446"/>
    </location>
</feature>
<dbReference type="Proteomes" id="UP001152803">
    <property type="component" value="Unassembled WGS sequence"/>
</dbReference>
<dbReference type="PANTHER" id="PTHR21685">
    <property type="entry name" value="TON-B BOX DOMAIN"/>
    <property type="match status" value="1"/>
</dbReference>